<keyword evidence="5" id="KW-0963">Cytoplasm</keyword>
<comment type="caution">
    <text evidence="10">The sequence shown here is derived from an EMBL/GenBank/DDBJ whole genome shotgun (WGS) entry which is preliminary data.</text>
</comment>
<dbReference type="Pfam" id="PF04106">
    <property type="entry name" value="ATG5_UblB"/>
    <property type="match status" value="1"/>
</dbReference>
<dbReference type="Gene3D" id="1.10.246.190">
    <property type="entry name" value="Autophagy protein Apg5, helix rich domain"/>
    <property type="match status" value="1"/>
</dbReference>
<dbReference type="PANTHER" id="PTHR13040:SF2">
    <property type="entry name" value="AUTOPHAGY PROTEIN 5"/>
    <property type="match status" value="1"/>
</dbReference>
<dbReference type="GO" id="GO:0034274">
    <property type="term" value="C:Atg12-Atg5-Atg16 complex"/>
    <property type="evidence" value="ECO:0007669"/>
    <property type="project" value="TreeGrafter"/>
</dbReference>
<dbReference type="Gene3D" id="3.10.20.90">
    <property type="entry name" value="Phosphatidylinositol 3-kinase Catalytic Subunit, Chain A, domain 1"/>
    <property type="match status" value="1"/>
</dbReference>
<reference evidence="10 11" key="1">
    <citation type="journal article" date="2019" name="Nat. Plants">
        <title>Stout camphor tree genome fills gaps in understanding of flowering plant genome evolution.</title>
        <authorList>
            <person name="Chaw S.M."/>
            <person name="Liu Y.C."/>
            <person name="Wu Y.W."/>
            <person name="Wang H.Y."/>
            <person name="Lin C.I."/>
            <person name="Wu C.S."/>
            <person name="Ke H.M."/>
            <person name="Chang L.Y."/>
            <person name="Hsu C.Y."/>
            <person name="Yang H.T."/>
            <person name="Sudianto E."/>
            <person name="Hsu M.H."/>
            <person name="Wu K.P."/>
            <person name="Wang L.N."/>
            <person name="Leebens-Mack J.H."/>
            <person name="Tsai I.J."/>
        </authorList>
    </citation>
    <scope>NUCLEOTIDE SEQUENCE [LARGE SCALE GENOMIC DNA]</scope>
    <source>
        <strain evidence="11">cv. Chaw 1501</strain>
        <tissue evidence="10">Young leaves</tissue>
    </source>
</reference>
<comment type="subunit">
    <text evidence="5">Conjugated with ATG12.</text>
</comment>
<sequence length="370" mass="41477">MEIGTQAQKLVWEGAIPLQIHLHQSEVTTLPPPPPALVLGPRIGYLPLLVPLIKPHFNSTLPPGTDTIWFEYNGLPLKWNTPTGVLFDLLCAEPERPWNLTVHFRGYPGDILCPCDGEDSVKWNFINSLKEAAYIINGNCKNIMNMSQSDQLELWHCVVKGNMEGYLRISSKCKLGTVGEERTAKSGSGEADISGSSRTGRIPVRLYVRNIGEDVDDLEDVTTIDSWDKVSYINHPVEIHREEGKYFTLRDAVKSLLPDFFMDDEPSIDEQISSIELEGVCRGDEVDPGCAGVENVSSPMTEGIEGSSEKQKPDSHSRKAKIRLIRIQGIEPRWDVPFSWIVNNLMNPEHYLHICIFVEVSTTNQQAEAR</sequence>
<dbReference type="GO" id="GO:0006995">
    <property type="term" value="P:cellular response to nitrogen starvation"/>
    <property type="evidence" value="ECO:0007669"/>
    <property type="project" value="TreeGrafter"/>
</dbReference>
<dbReference type="InterPro" id="IPR048939">
    <property type="entry name" value="ATG5_UblA"/>
</dbReference>
<feature type="domain" description="Autophagy protein ATG5 alpha-helical bundle region" evidence="8">
    <location>
        <begin position="118"/>
        <end position="172"/>
    </location>
</feature>
<evidence type="ECO:0000256" key="3">
    <source>
        <dbReference type="ARBA" id="ARBA00022843"/>
    </source>
</evidence>
<dbReference type="STRING" id="337451.A0A443PID0"/>
<protein>
    <recommendedName>
        <fullName evidence="5">Autophagy protein 5</fullName>
    </recommendedName>
</protein>
<dbReference type="InterPro" id="IPR042526">
    <property type="entry name" value="Atg5_HR"/>
</dbReference>
<evidence type="ECO:0000259" key="7">
    <source>
        <dbReference type="Pfam" id="PF04106"/>
    </source>
</evidence>
<evidence type="ECO:0000313" key="11">
    <source>
        <dbReference type="Proteomes" id="UP000283530"/>
    </source>
</evidence>
<feature type="region of interest" description="Disordered" evidence="6">
    <location>
        <begin position="294"/>
        <end position="317"/>
    </location>
</feature>
<proteinExistence type="inferred from homology"/>
<dbReference type="GO" id="GO:0000422">
    <property type="term" value="P:autophagy of mitochondrion"/>
    <property type="evidence" value="ECO:0007669"/>
    <property type="project" value="TreeGrafter"/>
</dbReference>
<keyword evidence="3 5" id="KW-0832">Ubl conjugation</keyword>
<comment type="subcellular location">
    <subcellularLocation>
        <location evidence="5">Cytoplasm</location>
    </subcellularLocation>
</comment>
<dbReference type="Pfam" id="PF20638">
    <property type="entry name" value="ATG5_UblA"/>
    <property type="match status" value="1"/>
</dbReference>
<keyword evidence="5" id="KW-0813">Transport</keyword>
<evidence type="ECO:0000256" key="6">
    <source>
        <dbReference type="SAM" id="MobiDB-lite"/>
    </source>
</evidence>
<evidence type="ECO:0000256" key="4">
    <source>
        <dbReference type="ARBA" id="ARBA00023006"/>
    </source>
</evidence>
<keyword evidence="4 5" id="KW-0072">Autophagy</keyword>
<dbReference type="GO" id="GO:0005776">
    <property type="term" value="C:autophagosome"/>
    <property type="evidence" value="ECO:0007669"/>
    <property type="project" value="TreeGrafter"/>
</dbReference>
<gene>
    <name evidence="10" type="ORF">CKAN_01961800</name>
</gene>
<dbReference type="FunFam" id="3.10.20.90:FF:000370">
    <property type="entry name" value="Autophagy protein 5"/>
    <property type="match status" value="1"/>
</dbReference>
<dbReference type="OrthoDB" id="272162at2759"/>
<dbReference type="GO" id="GO:0034045">
    <property type="term" value="C:phagophore assembly site membrane"/>
    <property type="evidence" value="ECO:0007669"/>
    <property type="project" value="TreeGrafter"/>
</dbReference>
<dbReference type="Pfam" id="PF20637">
    <property type="entry name" value="ATG5_HBR"/>
    <property type="match status" value="1"/>
</dbReference>
<dbReference type="PANTHER" id="PTHR13040">
    <property type="entry name" value="AUTOPHAGY PROTEIN 5"/>
    <property type="match status" value="1"/>
</dbReference>
<dbReference type="Gene3D" id="3.10.20.620">
    <property type="match status" value="1"/>
</dbReference>
<keyword evidence="2 5" id="KW-1017">Isopeptide bond</keyword>
<dbReference type="GO" id="GO:0034727">
    <property type="term" value="P:piecemeal microautophagy of the nucleus"/>
    <property type="evidence" value="ECO:0007669"/>
    <property type="project" value="TreeGrafter"/>
</dbReference>
<dbReference type="InterPro" id="IPR007239">
    <property type="entry name" value="Atg5"/>
</dbReference>
<dbReference type="FunFam" id="3.10.20.620:FF:000002">
    <property type="entry name" value="Autophagy protein 5"/>
    <property type="match status" value="1"/>
</dbReference>
<evidence type="ECO:0000313" key="10">
    <source>
        <dbReference type="EMBL" id="RWR90521.1"/>
    </source>
</evidence>
<evidence type="ECO:0000256" key="5">
    <source>
        <dbReference type="RuleBase" id="RU361202"/>
    </source>
</evidence>
<evidence type="ECO:0000256" key="1">
    <source>
        <dbReference type="ARBA" id="ARBA00006910"/>
    </source>
</evidence>
<evidence type="ECO:0000259" key="9">
    <source>
        <dbReference type="Pfam" id="PF20638"/>
    </source>
</evidence>
<dbReference type="EMBL" id="QPKB01000008">
    <property type="protein sequence ID" value="RWR90521.1"/>
    <property type="molecule type" value="Genomic_DNA"/>
</dbReference>
<name>A0A443PID0_9MAGN</name>
<comment type="similarity">
    <text evidence="1 5">Belongs to the ATG5 family.</text>
</comment>
<evidence type="ECO:0000259" key="8">
    <source>
        <dbReference type="Pfam" id="PF20637"/>
    </source>
</evidence>
<dbReference type="GO" id="GO:0061908">
    <property type="term" value="C:phagophore"/>
    <property type="evidence" value="ECO:0007669"/>
    <property type="project" value="TreeGrafter"/>
</dbReference>
<feature type="domain" description="Autophagy protein ATG5 UblB" evidence="7">
    <location>
        <begin position="201"/>
        <end position="356"/>
    </location>
</feature>
<dbReference type="InterPro" id="IPR048318">
    <property type="entry name" value="ATG5_UblB"/>
</dbReference>
<keyword evidence="11" id="KW-1185">Reference proteome</keyword>
<accession>A0A443PID0</accession>
<dbReference type="Proteomes" id="UP000283530">
    <property type="component" value="Unassembled WGS sequence"/>
</dbReference>
<dbReference type="GO" id="GO:0044233">
    <property type="term" value="C:mitochondria-associated endoplasmic reticulum membrane contact site"/>
    <property type="evidence" value="ECO:0007669"/>
    <property type="project" value="TreeGrafter"/>
</dbReference>
<feature type="domain" description="Autophagy protein ATG5 UblA" evidence="9">
    <location>
        <begin position="11"/>
        <end position="104"/>
    </location>
</feature>
<dbReference type="AlphaFoldDB" id="A0A443PID0"/>
<feature type="compositionally biased region" description="Basic and acidic residues" evidence="6">
    <location>
        <begin position="307"/>
        <end position="317"/>
    </location>
</feature>
<comment type="function">
    <text evidence="5">Required for autophagy.</text>
</comment>
<organism evidence="10 11">
    <name type="scientific">Cinnamomum micranthum f. kanehirae</name>
    <dbReference type="NCBI Taxonomy" id="337451"/>
    <lineage>
        <taxon>Eukaryota</taxon>
        <taxon>Viridiplantae</taxon>
        <taxon>Streptophyta</taxon>
        <taxon>Embryophyta</taxon>
        <taxon>Tracheophyta</taxon>
        <taxon>Spermatophyta</taxon>
        <taxon>Magnoliopsida</taxon>
        <taxon>Magnoliidae</taxon>
        <taxon>Laurales</taxon>
        <taxon>Lauraceae</taxon>
        <taxon>Cinnamomum</taxon>
    </lineage>
</organism>
<dbReference type="GO" id="GO:0019776">
    <property type="term" value="F:Atg8-family ligase activity"/>
    <property type="evidence" value="ECO:0007669"/>
    <property type="project" value="TreeGrafter"/>
</dbReference>
<dbReference type="InterPro" id="IPR042527">
    <property type="entry name" value="Atg5_UblA_dom_sf"/>
</dbReference>
<evidence type="ECO:0000256" key="2">
    <source>
        <dbReference type="ARBA" id="ARBA00022499"/>
    </source>
</evidence>
<dbReference type="InterPro" id="IPR048940">
    <property type="entry name" value="ATG5_HBR"/>
</dbReference>